<evidence type="ECO:0008006" key="7">
    <source>
        <dbReference type="Google" id="ProtNLM"/>
    </source>
</evidence>
<dbReference type="InterPro" id="IPR000697">
    <property type="entry name" value="WH1/EVH1_dom"/>
</dbReference>
<dbReference type="GO" id="GO:0045010">
    <property type="term" value="P:actin nucleation"/>
    <property type="evidence" value="ECO:0007669"/>
    <property type="project" value="UniProtKB-ARBA"/>
</dbReference>
<feature type="compositionally biased region" description="Low complexity" evidence="2">
    <location>
        <begin position="689"/>
        <end position="702"/>
    </location>
</feature>
<gene>
    <name evidence="5" type="ORF">B2J93_975</name>
</gene>
<dbReference type="OrthoDB" id="8963340at2759"/>
<organism evidence="5 6">
    <name type="scientific">Diplocarpon coronariae</name>
    <dbReference type="NCBI Taxonomy" id="2795749"/>
    <lineage>
        <taxon>Eukaryota</taxon>
        <taxon>Fungi</taxon>
        <taxon>Dikarya</taxon>
        <taxon>Ascomycota</taxon>
        <taxon>Pezizomycotina</taxon>
        <taxon>Leotiomycetes</taxon>
        <taxon>Helotiales</taxon>
        <taxon>Drepanopezizaceae</taxon>
        <taxon>Diplocarpon</taxon>
    </lineage>
</organism>
<feature type="compositionally biased region" description="Pro residues" evidence="2">
    <location>
        <begin position="259"/>
        <end position="268"/>
    </location>
</feature>
<feature type="region of interest" description="Disordered" evidence="2">
    <location>
        <begin position="125"/>
        <end position="192"/>
    </location>
</feature>
<feature type="compositionally biased region" description="Pro residues" evidence="2">
    <location>
        <begin position="428"/>
        <end position="613"/>
    </location>
</feature>
<name>A0A218ZCV4_9HELO</name>
<dbReference type="STRING" id="503106.A0A218ZCV4"/>
<dbReference type="Pfam" id="PF00568">
    <property type="entry name" value="WH1"/>
    <property type="match status" value="1"/>
</dbReference>
<sequence>MPTILSDDDKETVKRQIPRSVNKIHAVAVARLYIAFPNRSKWTYTGLQGAAVLANDLVGNTYWLKLVDVSPTGRGVIWDQEIYDTWSYNQDRTFFHTFETEDCLAGLSFADEKEAKQFLKKMNDREKNASKMTKSNPFGGGSQQPTRHGILGGLFGGHRHSSAPSVQPTPPDSPSYTLPPAPNNRISGGSLNGAKSQFAALDAIDPNWRETWGDDLKQMGITDDLIRDNQDFIADYIRQQQAAQNAASPVIGIENQRNKPPPPPPPTGPSRTRSESPQSVAPGRGRGAPPAPPPARRSAAKDSARETTPPREPSPPRGPPPPRFAAPPPFEGAGKFAHTNHKPARGHAGSISNPGPPPPPRPPKNPVDEAYEPGETGSKYGVPPPFMGQRKQAPPPTASRGAVPPPPPQRDTPQRDTVGNVHAIPPANGLPPPPLPPKTPSGPPLPPPSSRPVPPPPSRESGPPPPPPLPSSSAPPPPLLQHSNVPPPPPTTQSNTPLPPPLPQSNAPPPPPLPQSGAPPPPPLPQSSAPPPPPLPQSGAPPPPPLPQSSAPPPPPLPQSGAPPPPPLPQSSAPPPPPLPQSSAPPPPPLPQSGAPSPPPLPQLGAPPPPPMPSLGGPPAAPPPPPNRDSGYQSSVPASLPQPTGDRADLMANIQKAGGIGSLKKVDRTQIRDRSQAMVPGGDTGPAGSGLPPAGATEAGDGSLAGALAAALNKRKQKVSASDDEADDDDW</sequence>
<evidence type="ECO:0000256" key="1">
    <source>
        <dbReference type="ARBA" id="ARBA00022553"/>
    </source>
</evidence>
<proteinExistence type="predicted"/>
<dbReference type="FunFam" id="2.30.29.30:FF:000281">
    <property type="entry name" value="Actin associated protein"/>
    <property type="match status" value="1"/>
</dbReference>
<evidence type="ECO:0000256" key="2">
    <source>
        <dbReference type="SAM" id="MobiDB-lite"/>
    </source>
</evidence>
<dbReference type="GO" id="GO:0071933">
    <property type="term" value="F:Arp2/3 complex binding"/>
    <property type="evidence" value="ECO:0007669"/>
    <property type="project" value="UniProtKB-ARBA"/>
</dbReference>
<keyword evidence="1" id="KW-0597">Phosphoprotein</keyword>
<dbReference type="EMBL" id="MZNU01000060">
    <property type="protein sequence ID" value="OWP05857.1"/>
    <property type="molecule type" value="Genomic_DNA"/>
</dbReference>
<dbReference type="Gene3D" id="2.30.29.30">
    <property type="entry name" value="Pleckstrin-homology domain (PH domain)/Phosphotyrosine-binding domain (PTB)"/>
    <property type="match status" value="1"/>
</dbReference>
<feature type="compositionally biased region" description="Acidic residues" evidence="2">
    <location>
        <begin position="722"/>
        <end position="731"/>
    </location>
</feature>
<evidence type="ECO:0000313" key="5">
    <source>
        <dbReference type="EMBL" id="OWP05857.1"/>
    </source>
</evidence>
<reference evidence="5 6" key="1">
    <citation type="submission" date="2017-04" db="EMBL/GenBank/DDBJ databases">
        <title>Draft genome sequence of Marssonina coronaria NL1: causal agent of apple blotch.</title>
        <authorList>
            <person name="Cheng Q."/>
        </authorList>
    </citation>
    <scope>NUCLEOTIDE SEQUENCE [LARGE SCALE GENOMIC DNA]</scope>
    <source>
        <strain evidence="5 6">NL1</strain>
    </source>
</reference>
<dbReference type="FunCoup" id="A0A218ZCV4">
    <property type="interactions" value="172"/>
</dbReference>
<dbReference type="GO" id="GO:0003779">
    <property type="term" value="F:actin binding"/>
    <property type="evidence" value="ECO:0007669"/>
    <property type="project" value="InterPro"/>
</dbReference>
<dbReference type="SUPFAM" id="SSF50729">
    <property type="entry name" value="PH domain-like"/>
    <property type="match status" value="1"/>
</dbReference>
<dbReference type="AlphaFoldDB" id="A0A218ZCV4"/>
<dbReference type="Proteomes" id="UP000242519">
    <property type="component" value="Unassembled WGS sequence"/>
</dbReference>
<comment type="caution">
    <text evidence="5">The sequence shown here is derived from an EMBL/GenBank/DDBJ whole genome shotgun (WGS) entry which is preliminary data.</text>
</comment>
<evidence type="ECO:0000259" key="4">
    <source>
        <dbReference type="PROSITE" id="PS51082"/>
    </source>
</evidence>
<protein>
    <recommendedName>
        <fullName evidence="7">WH1 domain-containing protein</fullName>
    </recommendedName>
</protein>
<keyword evidence="6" id="KW-1185">Reference proteome</keyword>
<dbReference type="InterPro" id="IPR033927">
    <property type="entry name" value="WASPfam_EVH1"/>
</dbReference>
<feature type="domain" description="WH1" evidence="3">
    <location>
        <begin position="17"/>
        <end position="129"/>
    </location>
</feature>
<evidence type="ECO:0000259" key="3">
    <source>
        <dbReference type="PROSITE" id="PS50229"/>
    </source>
</evidence>
<dbReference type="InterPro" id="IPR011993">
    <property type="entry name" value="PH-like_dom_sf"/>
</dbReference>
<feature type="region of interest" description="Disordered" evidence="2">
    <location>
        <begin position="252"/>
        <end position="702"/>
    </location>
</feature>
<feature type="compositionally biased region" description="Basic and acidic residues" evidence="2">
    <location>
        <begin position="299"/>
        <end position="309"/>
    </location>
</feature>
<dbReference type="CDD" id="cd01205">
    <property type="entry name" value="EVH1_WASP-like"/>
    <property type="match status" value="1"/>
</dbReference>
<dbReference type="InterPro" id="IPR003124">
    <property type="entry name" value="WH2_dom"/>
</dbReference>
<evidence type="ECO:0000313" key="6">
    <source>
        <dbReference type="Proteomes" id="UP000242519"/>
    </source>
</evidence>
<feature type="compositionally biased region" description="Pro residues" evidence="2">
    <location>
        <begin position="393"/>
        <end position="410"/>
    </location>
</feature>
<feature type="compositionally biased region" description="Polar residues" evidence="2">
    <location>
        <begin position="269"/>
        <end position="279"/>
    </location>
</feature>
<feature type="compositionally biased region" description="Basic and acidic residues" evidence="2">
    <location>
        <begin position="664"/>
        <end position="675"/>
    </location>
</feature>
<feature type="compositionally biased region" description="Pro residues" evidence="2">
    <location>
        <begin position="310"/>
        <end position="330"/>
    </location>
</feature>
<accession>A0A218ZCV4</accession>
<feature type="compositionally biased region" description="Pro residues" evidence="2">
    <location>
        <begin position="354"/>
        <end position="365"/>
    </location>
</feature>
<dbReference type="GO" id="GO:0030479">
    <property type="term" value="C:actin cortical patch"/>
    <property type="evidence" value="ECO:0007669"/>
    <property type="project" value="UniProtKB-ARBA"/>
</dbReference>
<dbReference type="PROSITE" id="PS50229">
    <property type="entry name" value="WH1"/>
    <property type="match status" value="1"/>
</dbReference>
<feature type="region of interest" description="Disordered" evidence="2">
    <location>
        <begin position="712"/>
        <end position="731"/>
    </location>
</feature>
<feature type="domain" description="WH2" evidence="4">
    <location>
        <begin position="646"/>
        <end position="666"/>
    </location>
</feature>
<feature type="compositionally biased region" description="Pro residues" evidence="2">
    <location>
        <begin position="167"/>
        <end position="182"/>
    </location>
</feature>
<dbReference type="SMART" id="SM00461">
    <property type="entry name" value="WH1"/>
    <property type="match status" value="1"/>
</dbReference>
<dbReference type="InParanoid" id="A0A218ZCV4"/>
<dbReference type="PROSITE" id="PS51082">
    <property type="entry name" value="WH2"/>
    <property type="match status" value="1"/>
</dbReference>